<dbReference type="PANTHER" id="PTHR11493:SF47">
    <property type="entry name" value="SULFITE REDUCTASE [NADPH] SUBUNIT BETA"/>
    <property type="match status" value="1"/>
</dbReference>
<evidence type="ECO:0000313" key="6">
    <source>
        <dbReference type="Proteomes" id="UP000268321"/>
    </source>
</evidence>
<dbReference type="InterPro" id="IPR045169">
    <property type="entry name" value="NO2/SO3_Rdtase_4Fe4S_prot"/>
</dbReference>
<dbReference type="GO" id="GO:0010181">
    <property type="term" value="F:FMN binding"/>
    <property type="evidence" value="ECO:0007669"/>
    <property type="project" value="InterPro"/>
</dbReference>
<keyword evidence="2" id="KW-0408">Iron</keyword>
<dbReference type="AlphaFoldDB" id="A0A4P9Z905"/>
<sequence>MWIAETAGDGGLCIAFAGTASVFDESSDGCQGSRSTLGSSSNPEFGFSAFLYFKDNQNTLVKLVASTVQNGALSANSNRATEISLLWLEHMREGKPFAATDKLVGLLDADASQQAREILSLKNYFALQSKWLPYPSKKSGTLRKKNIGLYAMNYGSGLLAVVPLKDFLDRESKLMLSARKNPVLSRNLAASTNSDVRRRHRQLVDDSYKQLLQGLAGPPLTVAFAWDGGNAEAVTKKTHRQALAPGLKSAVLSMDDVSVEDLSLETNIVFVTSSAGQSEFPNNEKAFSGELKQVQDLYLSSVRFSVFGFGESKYWPRKEDKHYYKMPAVDLFNKLKFYGSVKLAAIGGYDAWLPQIWTALGVDNIQLNYLRGTITEDLKDESTGAICAVGQQLTKCHGNYMQDDRDIREERKAQVLEPVYLFMLRLDELADVRGNGTLKITTRATFQLHSVVKHNMKPAIRGMNSVLLVTLAACGDVNRNVMVSASPENARVHEQVAADHRVPRDLVGGCERPGYPGDREKWKVRTDGPRKKKTLVAGNALVDYEPQYGVTYLPQKFKIVITVPPYNDMHLLAGGGMGMTHNNVKTYPRTGSIMGYIPAEKTIDDLGVEVFRQKVEKYWGEKFEAPRAIKIKSNIDYFGWVKDKRGLNHFTAFIENGRIEYTSALPQKTGLCELAKYLLGTNASGEFRLTGNQHMMISKIEDQHLDAVKEILAKYKLDNTKFSGLRLSSCVALPTCGLAMAESERYLPELIGKLEQSLEEWLWWVKRLVLYNLMLGGGHHGQRLNKIYWHSSKEHEILSILRPFFKRWSLERGRRAFWRLLYPYGSD</sequence>
<dbReference type="GO" id="GO:0000103">
    <property type="term" value="P:sulfate assimilation"/>
    <property type="evidence" value="ECO:0007669"/>
    <property type="project" value="TreeGrafter"/>
</dbReference>
<dbReference type="InterPro" id="IPR005117">
    <property type="entry name" value="NiRdtase/SiRdtase_haem-b_fer"/>
</dbReference>
<organism evidence="5 6">
    <name type="scientific">Metschnikowia bicuspidata</name>
    <dbReference type="NCBI Taxonomy" id="27322"/>
    <lineage>
        <taxon>Eukaryota</taxon>
        <taxon>Fungi</taxon>
        <taxon>Dikarya</taxon>
        <taxon>Ascomycota</taxon>
        <taxon>Saccharomycotina</taxon>
        <taxon>Pichiomycetes</taxon>
        <taxon>Metschnikowiaceae</taxon>
        <taxon>Metschnikowia</taxon>
    </lineage>
</organism>
<dbReference type="Pfam" id="PF00258">
    <property type="entry name" value="Flavodoxin_1"/>
    <property type="match status" value="1"/>
</dbReference>
<keyword evidence="3" id="KW-0411">Iron-sulfur</keyword>
<dbReference type="Gene3D" id="3.90.480.10">
    <property type="entry name" value="Sulfite Reductase Hemoprotein,Domain 2"/>
    <property type="match status" value="1"/>
</dbReference>
<dbReference type="GO" id="GO:0020037">
    <property type="term" value="F:heme binding"/>
    <property type="evidence" value="ECO:0007669"/>
    <property type="project" value="InterPro"/>
</dbReference>
<dbReference type="Gene3D" id="3.90.480.20">
    <property type="match status" value="1"/>
</dbReference>
<dbReference type="SUPFAM" id="SSF52518">
    <property type="entry name" value="Thiamin diphosphate-binding fold (THDP-binding)"/>
    <property type="match status" value="1"/>
</dbReference>
<dbReference type="EMBL" id="ML004898">
    <property type="protein sequence ID" value="RKP28451.1"/>
    <property type="molecule type" value="Genomic_DNA"/>
</dbReference>
<gene>
    <name evidence="5" type="ORF">METBISCDRAFT_25050</name>
</gene>
<dbReference type="GO" id="GO:0046872">
    <property type="term" value="F:metal ion binding"/>
    <property type="evidence" value="ECO:0007669"/>
    <property type="project" value="UniProtKB-KW"/>
</dbReference>
<dbReference type="SUPFAM" id="SSF52218">
    <property type="entry name" value="Flavoproteins"/>
    <property type="match status" value="1"/>
</dbReference>
<dbReference type="GO" id="GO:0016002">
    <property type="term" value="F:sulfite reductase activity"/>
    <property type="evidence" value="ECO:0007669"/>
    <property type="project" value="TreeGrafter"/>
</dbReference>
<dbReference type="Proteomes" id="UP000268321">
    <property type="component" value="Unassembled WGS sequence"/>
</dbReference>
<accession>A0A4P9Z905</accession>
<dbReference type="InterPro" id="IPR029039">
    <property type="entry name" value="Flavoprotein-like_sf"/>
</dbReference>
<dbReference type="InterPro" id="IPR045854">
    <property type="entry name" value="NO2/SO3_Rdtase_4Fe4S_sf"/>
</dbReference>
<evidence type="ECO:0000256" key="1">
    <source>
        <dbReference type="ARBA" id="ARBA00022723"/>
    </source>
</evidence>
<proteinExistence type="predicted"/>
<dbReference type="Gene3D" id="3.40.50.360">
    <property type="match status" value="1"/>
</dbReference>
<keyword evidence="6" id="KW-1185">Reference proteome</keyword>
<evidence type="ECO:0000313" key="5">
    <source>
        <dbReference type="EMBL" id="RKP28451.1"/>
    </source>
</evidence>
<dbReference type="PANTHER" id="PTHR11493">
    <property type="entry name" value="SULFITE REDUCTASE [NADPH] SUBUNIT BETA-RELATED"/>
    <property type="match status" value="1"/>
</dbReference>
<dbReference type="InterPro" id="IPR036136">
    <property type="entry name" value="Nit/Sulf_reduc_fer-like_dom_sf"/>
</dbReference>
<feature type="domain" description="Flavodoxin-like" evidence="4">
    <location>
        <begin position="220"/>
        <end position="382"/>
    </location>
</feature>
<protein>
    <recommendedName>
        <fullName evidence="4">Flavodoxin-like domain-containing protein</fullName>
    </recommendedName>
</protein>
<dbReference type="Pfam" id="PF03460">
    <property type="entry name" value="NIR_SIR_ferr"/>
    <property type="match status" value="1"/>
</dbReference>
<dbReference type="PROSITE" id="PS50902">
    <property type="entry name" value="FLAVODOXIN_LIKE"/>
    <property type="match status" value="1"/>
</dbReference>
<dbReference type="InterPro" id="IPR029061">
    <property type="entry name" value="THDP-binding"/>
</dbReference>
<name>A0A4P9Z905_9ASCO</name>
<dbReference type="InterPro" id="IPR008254">
    <property type="entry name" value="Flavodoxin/NO_synth"/>
</dbReference>
<dbReference type="SUPFAM" id="SSF56014">
    <property type="entry name" value="Nitrite and sulphite reductase 4Fe-4S domain-like"/>
    <property type="match status" value="2"/>
</dbReference>
<evidence type="ECO:0000256" key="3">
    <source>
        <dbReference type="ARBA" id="ARBA00023014"/>
    </source>
</evidence>
<dbReference type="SUPFAM" id="SSF55124">
    <property type="entry name" value="Nitrite/Sulfite reductase N-terminal domain-like"/>
    <property type="match status" value="2"/>
</dbReference>
<dbReference type="GO" id="GO:0009337">
    <property type="term" value="C:sulfite reductase complex (NADPH)"/>
    <property type="evidence" value="ECO:0007669"/>
    <property type="project" value="TreeGrafter"/>
</dbReference>
<dbReference type="GO" id="GO:0051536">
    <property type="term" value="F:iron-sulfur cluster binding"/>
    <property type="evidence" value="ECO:0007669"/>
    <property type="project" value="UniProtKB-KW"/>
</dbReference>
<dbReference type="GO" id="GO:0050311">
    <property type="term" value="F:sulfite reductase (ferredoxin) activity"/>
    <property type="evidence" value="ECO:0007669"/>
    <property type="project" value="TreeGrafter"/>
</dbReference>
<evidence type="ECO:0000259" key="4">
    <source>
        <dbReference type="PROSITE" id="PS50902"/>
    </source>
</evidence>
<reference evidence="6" key="1">
    <citation type="journal article" date="2018" name="Nat. Microbiol.">
        <title>Leveraging single-cell genomics to expand the fungal tree of life.</title>
        <authorList>
            <person name="Ahrendt S.R."/>
            <person name="Quandt C.A."/>
            <person name="Ciobanu D."/>
            <person name="Clum A."/>
            <person name="Salamov A."/>
            <person name="Andreopoulos B."/>
            <person name="Cheng J.F."/>
            <person name="Woyke T."/>
            <person name="Pelin A."/>
            <person name="Henrissat B."/>
            <person name="Reynolds N.K."/>
            <person name="Benny G.L."/>
            <person name="Smith M.E."/>
            <person name="James T.Y."/>
            <person name="Grigoriev I.V."/>
        </authorList>
    </citation>
    <scope>NUCLEOTIDE SEQUENCE [LARGE SCALE GENOMIC DNA]</scope>
    <source>
        <strain evidence="6">Baker2002</strain>
    </source>
</reference>
<dbReference type="OrthoDB" id="1688044at2759"/>
<keyword evidence="1" id="KW-0479">Metal-binding</keyword>
<dbReference type="Gene3D" id="3.30.413.10">
    <property type="entry name" value="Sulfite Reductase Hemoprotein, domain 1"/>
    <property type="match status" value="1"/>
</dbReference>
<evidence type="ECO:0000256" key="2">
    <source>
        <dbReference type="ARBA" id="ARBA00023004"/>
    </source>
</evidence>